<sequence>MSATASAPQAFGQPQQEGQQPPSPTRRSLVGNVKGIASTALSIAQLALSDTTPAHAAHEVKRESEHGFELLVNLLKENTPARDAVSLLGVGVQSIKVYDDRKLLLEQVIVLLSSLPPEAPIGTAIQNSLVSLLWRDLPKPVSSLVGEYKYRKADGSGNNPFVPDYGKAGMPYARSVAPVHPLPEHLPDYGVIFDSLMSRDKFEPHPSGISSMLFAFANLIIHSIFQSNHQDPDINDASSYLDLSPVYGNNEEEQRKIRTGVQGKIHPDTIASQRLFMMPPSSVAMAILFARNHNWICDKLVEVNENNQFAPWNSLDEKGKLSQDLRIFEIARNVNCGWFVNVIFQDYIKVILNVNQTGSKWALVPTGEIDTVLGGKLPRGDGNHVSVEFSILYRWHTTMSEKDDKWMQDLMRKWTKKPFDQLSADDFFRVIDQHAKEMGDDPRKWTFGDFKRCTDGHFRDEDLVKTFSEATDTIAGAFKARGIPEVMRVIDCIGMQVAREKWRVATLNEFRRSLGLTEYTTFEEWNPDKSVAENARRLYGDVKNLELYPGMMAEQAKPSQAGSGLAPGYTISRAILSDAVALVRGDRFLTHEYGAGELTSWMWKDLQPDVNNGAFGGSLCKLLMRHFPSSYTFNSSYACFPFSTPHTTRQILEKLGIEDRYDLRRPTGPAQWVDVRQYQMAKTILDDSTRFANVFGPALAQVTKHDEGFAVLEYLRMVTQKPKTTETFSELLDTALFPPNFAQNVLSLVGTHTEQQLKAMRWDYGKNRFRLDLVSDVAVPVAMETIADLFGLPLKTKKNSLGLWTPEKLYEVLSDIFTYVYLNFDPTTGFALRDKVMKEAEALRGVLLFRLGAHKFTPDFAADLARDVKNAFGGKGGSAGYVVSDRARKTYERLNASKRPIEELVGACMVAIVRLVTVVPQVTNVVDFYMKPRNRKHLDKLVASCQNNLNAMYDSEVIRFVEEAMRLQPAIAGTARRVTADATLGSADKTVELKADTLVWIRLRDVMSDSTVFKDADQVRLDRDPRMYGVSDRVQSVTSARGESFNTPIITGMVREILSQHSLARAPGAELVGSLGPKGIPMYSRKEEGLLPSAFPSSFVVTFEDPAEQKM</sequence>
<name>A0AAV5GMD4_9BASI</name>
<feature type="binding site" description="axial binding residue" evidence="6">
    <location>
        <position position="396"/>
    </location>
    <ligand>
        <name>heme b</name>
        <dbReference type="ChEBI" id="CHEBI:60344"/>
    </ligand>
    <ligandPart>
        <name>Fe</name>
        <dbReference type="ChEBI" id="CHEBI:18248"/>
    </ligandPart>
</feature>
<keyword evidence="4" id="KW-0560">Oxidoreductase</keyword>
<evidence type="ECO:0000313" key="9">
    <source>
        <dbReference type="Proteomes" id="UP001342314"/>
    </source>
</evidence>
<keyword evidence="2 6" id="KW-0479">Metal-binding</keyword>
<dbReference type="InterPro" id="IPR034812">
    <property type="entry name" value="Ppo-like_N"/>
</dbReference>
<dbReference type="GO" id="GO:0051213">
    <property type="term" value="F:dioxygenase activity"/>
    <property type="evidence" value="ECO:0007669"/>
    <property type="project" value="UniProtKB-KW"/>
</dbReference>
<protein>
    <recommendedName>
        <fullName evidence="10">Heme peroxidase</fullName>
    </recommendedName>
</protein>
<evidence type="ECO:0000256" key="7">
    <source>
        <dbReference type="SAM" id="MobiDB-lite"/>
    </source>
</evidence>
<evidence type="ECO:0000313" key="8">
    <source>
        <dbReference type="EMBL" id="GJN91045.1"/>
    </source>
</evidence>
<keyword evidence="5 6" id="KW-0408">Iron</keyword>
<dbReference type="Gene3D" id="1.10.640.10">
    <property type="entry name" value="Haem peroxidase domain superfamily, animal type"/>
    <property type="match status" value="1"/>
</dbReference>
<dbReference type="SUPFAM" id="SSF48113">
    <property type="entry name" value="Heme-dependent peroxidases"/>
    <property type="match status" value="1"/>
</dbReference>
<evidence type="ECO:0000256" key="4">
    <source>
        <dbReference type="ARBA" id="ARBA00023002"/>
    </source>
</evidence>
<dbReference type="GO" id="GO:0006979">
    <property type="term" value="P:response to oxidative stress"/>
    <property type="evidence" value="ECO:0007669"/>
    <property type="project" value="InterPro"/>
</dbReference>
<evidence type="ECO:0008006" key="10">
    <source>
        <dbReference type="Google" id="ProtNLM"/>
    </source>
</evidence>
<feature type="compositionally biased region" description="Low complexity" evidence="7">
    <location>
        <begin position="7"/>
        <end position="20"/>
    </location>
</feature>
<keyword evidence="9" id="KW-1185">Reference proteome</keyword>
<dbReference type="InterPro" id="IPR036396">
    <property type="entry name" value="Cyt_P450_sf"/>
</dbReference>
<reference evidence="8 9" key="1">
    <citation type="submission" date="2021-12" db="EMBL/GenBank/DDBJ databases">
        <title>High titer production of polyol ester of fatty acids by Rhodotorula paludigena BS15 towards product separation-free biomass refinery.</title>
        <authorList>
            <person name="Mano J."/>
            <person name="Ono H."/>
            <person name="Tanaka T."/>
            <person name="Naito K."/>
            <person name="Sushida H."/>
            <person name="Ike M."/>
            <person name="Tokuyasu K."/>
            <person name="Kitaoka M."/>
        </authorList>
    </citation>
    <scope>NUCLEOTIDE SEQUENCE [LARGE SCALE GENOMIC DNA]</scope>
    <source>
        <strain evidence="8 9">BS15</strain>
    </source>
</reference>
<dbReference type="Proteomes" id="UP001342314">
    <property type="component" value="Unassembled WGS sequence"/>
</dbReference>
<dbReference type="GO" id="GO:0006631">
    <property type="term" value="P:fatty acid metabolic process"/>
    <property type="evidence" value="ECO:0007669"/>
    <property type="project" value="UniProtKB-ARBA"/>
</dbReference>
<organism evidence="8 9">
    <name type="scientific">Rhodotorula paludigena</name>
    <dbReference type="NCBI Taxonomy" id="86838"/>
    <lineage>
        <taxon>Eukaryota</taxon>
        <taxon>Fungi</taxon>
        <taxon>Dikarya</taxon>
        <taxon>Basidiomycota</taxon>
        <taxon>Pucciniomycotina</taxon>
        <taxon>Microbotryomycetes</taxon>
        <taxon>Sporidiobolales</taxon>
        <taxon>Sporidiobolaceae</taxon>
        <taxon>Rhodotorula</taxon>
    </lineage>
</organism>
<dbReference type="PROSITE" id="PS50292">
    <property type="entry name" value="PEROXIDASE_3"/>
    <property type="match status" value="1"/>
</dbReference>
<dbReference type="InterPro" id="IPR037120">
    <property type="entry name" value="Haem_peroxidase_sf_animal"/>
</dbReference>
<dbReference type="PANTHER" id="PTHR11903:SF37">
    <property type="entry name" value="PSI-PRODUCING OXYGENASE A"/>
    <property type="match status" value="1"/>
</dbReference>
<dbReference type="GO" id="GO:0004601">
    <property type="term" value="F:peroxidase activity"/>
    <property type="evidence" value="ECO:0007669"/>
    <property type="project" value="InterPro"/>
</dbReference>
<dbReference type="InterPro" id="IPR019791">
    <property type="entry name" value="Haem_peroxidase_animal"/>
</dbReference>
<dbReference type="SUPFAM" id="SSF48264">
    <property type="entry name" value="Cytochrome P450"/>
    <property type="match status" value="1"/>
</dbReference>
<dbReference type="PANTHER" id="PTHR11903">
    <property type="entry name" value="PROSTAGLANDIN G/H SYNTHASE"/>
    <property type="match status" value="1"/>
</dbReference>
<dbReference type="InterPro" id="IPR050783">
    <property type="entry name" value="Oxylipin_biosynth_metab"/>
</dbReference>
<feature type="region of interest" description="Disordered" evidence="7">
    <location>
        <begin position="1"/>
        <end position="27"/>
    </location>
</feature>
<keyword evidence="1 6" id="KW-0349">Heme</keyword>
<evidence type="ECO:0000256" key="3">
    <source>
        <dbReference type="ARBA" id="ARBA00022964"/>
    </source>
</evidence>
<evidence type="ECO:0000256" key="6">
    <source>
        <dbReference type="PIRSR" id="PIRSR619791-2"/>
    </source>
</evidence>
<dbReference type="CDD" id="cd09817">
    <property type="entry name" value="linoleate_diol_synthase_like"/>
    <property type="match status" value="1"/>
</dbReference>
<dbReference type="Gene3D" id="1.10.630.10">
    <property type="entry name" value="Cytochrome P450"/>
    <property type="match status" value="1"/>
</dbReference>
<evidence type="ECO:0000256" key="1">
    <source>
        <dbReference type="ARBA" id="ARBA00022617"/>
    </source>
</evidence>
<evidence type="ECO:0000256" key="5">
    <source>
        <dbReference type="ARBA" id="ARBA00023004"/>
    </source>
</evidence>
<dbReference type="AlphaFoldDB" id="A0AAV5GMD4"/>
<dbReference type="InterPro" id="IPR010255">
    <property type="entry name" value="Haem_peroxidase_sf"/>
</dbReference>
<evidence type="ECO:0000256" key="2">
    <source>
        <dbReference type="ARBA" id="ARBA00022723"/>
    </source>
</evidence>
<accession>A0AAV5GMD4</accession>
<dbReference type="GO" id="GO:0004497">
    <property type="term" value="F:monooxygenase activity"/>
    <property type="evidence" value="ECO:0007669"/>
    <property type="project" value="InterPro"/>
</dbReference>
<dbReference type="GO" id="GO:0020037">
    <property type="term" value="F:heme binding"/>
    <property type="evidence" value="ECO:0007669"/>
    <property type="project" value="InterPro"/>
</dbReference>
<comment type="caution">
    <text evidence="8">The sequence shown here is derived from an EMBL/GenBank/DDBJ whole genome shotgun (WGS) entry which is preliminary data.</text>
</comment>
<dbReference type="EMBL" id="BQKY01000008">
    <property type="protein sequence ID" value="GJN91045.1"/>
    <property type="molecule type" value="Genomic_DNA"/>
</dbReference>
<gene>
    <name evidence="8" type="ORF">Rhopal_004060-T1</name>
</gene>
<dbReference type="GO" id="GO:0016705">
    <property type="term" value="F:oxidoreductase activity, acting on paired donors, with incorporation or reduction of molecular oxygen"/>
    <property type="evidence" value="ECO:0007669"/>
    <property type="project" value="InterPro"/>
</dbReference>
<keyword evidence="3" id="KW-0223">Dioxygenase</keyword>
<proteinExistence type="predicted"/>
<dbReference type="GO" id="GO:0005506">
    <property type="term" value="F:iron ion binding"/>
    <property type="evidence" value="ECO:0007669"/>
    <property type="project" value="InterPro"/>
</dbReference>
<dbReference type="Pfam" id="PF03098">
    <property type="entry name" value="An_peroxidase"/>
    <property type="match status" value="1"/>
</dbReference>